<dbReference type="RefSeq" id="WP_141966153.1">
    <property type="nucleotide sequence ID" value="NZ_VFPO01000001.1"/>
</dbReference>
<reference evidence="2 3" key="1">
    <citation type="submission" date="2019-06" db="EMBL/GenBank/DDBJ databases">
        <title>Sequencing the genomes of 1000 actinobacteria strains.</title>
        <authorList>
            <person name="Klenk H.-P."/>
        </authorList>
    </citation>
    <scope>NUCLEOTIDE SEQUENCE [LARGE SCALE GENOMIC DNA]</scope>
    <source>
        <strain evidence="2 3">DSM 45043</strain>
    </source>
</reference>
<evidence type="ECO:0000313" key="2">
    <source>
        <dbReference type="EMBL" id="TQM67102.1"/>
    </source>
</evidence>
<feature type="transmembrane region" description="Helical" evidence="1">
    <location>
        <begin position="12"/>
        <end position="38"/>
    </location>
</feature>
<evidence type="ECO:0000256" key="1">
    <source>
        <dbReference type="SAM" id="Phobius"/>
    </source>
</evidence>
<dbReference type="Proteomes" id="UP000316706">
    <property type="component" value="Unassembled WGS sequence"/>
</dbReference>
<organism evidence="2 3">
    <name type="scientific">Actinomadura hallensis</name>
    <dbReference type="NCBI Taxonomy" id="337895"/>
    <lineage>
        <taxon>Bacteria</taxon>
        <taxon>Bacillati</taxon>
        <taxon>Actinomycetota</taxon>
        <taxon>Actinomycetes</taxon>
        <taxon>Streptosporangiales</taxon>
        <taxon>Thermomonosporaceae</taxon>
        <taxon>Actinomadura</taxon>
    </lineage>
</organism>
<dbReference type="OrthoDB" id="3474465at2"/>
<keyword evidence="1" id="KW-0812">Transmembrane</keyword>
<keyword evidence="3" id="KW-1185">Reference proteome</keyword>
<proteinExistence type="predicted"/>
<comment type="caution">
    <text evidence="2">The sequence shown here is derived from an EMBL/GenBank/DDBJ whole genome shotgun (WGS) entry which is preliminary data.</text>
</comment>
<dbReference type="AlphaFoldDB" id="A0A543I931"/>
<accession>A0A543I931</accession>
<keyword evidence="1" id="KW-0472">Membrane</keyword>
<gene>
    <name evidence="2" type="ORF">FHX41_0701</name>
</gene>
<protein>
    <submittedName>
        <fullName evidence="2">Uncharacterized protein</fullName>
    </submittedName>
</protein>
<dbReference type="EMBL" id="VFPO01000001">
    <property type="protein sequence ID" value="TQM67102.1"/>
    <property type="molecule type" value="Genomic_DNA"/>
</dbReference>
<sequence>MLRLQVGPPAAVWVVWLGCLAPVVALLSVVIGALGWMLLASEDMALGVLVLLPIVLLDAFIGLMRVQHYRSTYWLDGRVLVRRVILGR</sequence>
<feature type="transmembrane region" description="Helical" evidence="1">
    <location>
        <begin position="44"/>
        <end position="64"/>
    </location>
</feature>
<name>A0A543I931_9ACTN</name>
<dbReference type="PROSITE" id="PS51257">
    <property type="entry name" value="PROKAR_LIPOPROTEIN"/>
    <property type="match status" value="1"/>
</dbReference>
<keyword evidence="1" id="KW-1133">Transmembrane helix</keyword>
<evidence type="ECO:0000313" key="3">
    <source>
        <dbReference type="Proteomes" id="UP000316706"/>
    </source>
</evidence>